<accession>A0ACC1YF89</accession>
<protein>
    <submittedName>
        <fullName evidence="1">ATP-dependent RNA helicase A-like</fullName>
    </submittedName>
</protein>
<keyword evidence="2" id="KW-1185">Reference proteome</keyword>
<dbReference type="Proteomes" id="UP001164539">
    <property type="component" value="Chromosome 3"/>
</dbReference>
<evidence type="ECO:0000313" key="2">
    <source>
        <dbReference type="Proteomes" id="UP001164539"/>
    </source>
</evidence>
<comment type="caution">
    <text evidence="1">The sequence shown here is derived from an EMBL/GenBank/DDBJ whole genome shotgun (WGS) entry which is preliminary data.</text>
</comment>
<evidence type="ECO:0000313" key="1">
    <source>
        <dbReference type="EMBL" id="KAJ4722116.1"/>
    </source>
</evidence>
<organism evidence="1 2">
    <name type="scientific">Melia azedarach</name>
    <name type="common">Chinaberry tree</name>
    <dbReference type="NCBI Taxonomy" id="155640"/>
    <lineage>
        <taxon>Eukaryota</taxon>
        <taxon>Viridiplantae</taxon>
        <taxon>Streptophyta</taxon>
        <taxon>Embryophyta</taxon>
        <taxon>Tracheophyta</taxon>
        <taxon>Spermatophyta</taxon>
        <taxon>Magnoliopsida</taxon>
        <taxon>eudicotyledons</taxon>
        <taxon>Gunneridae</taxon>
        <taxon>Pentapetalae</taxon>
        <taxon>rosids</taxon>
        <taxon>malvids</taxon>
        <taxon>Sapindales</taxon>
        <taxon>Meliaceae</taxon>
        <taxon>Melia</taxon>
    </lineage>
</organism>
<reference evidence="1 2" key="1">
    <citation type="journal article" date="2023" name="Science">
        <title>Complex scaffold remodeling in plant triterpene biosynthesis.</title>
        <authorList>
            <person name="De La Pena R."/>
            <person name="Hodgson H."/>
            <person name="Liu J.C."/>
            <person name="Stephenson M.J."/>
            <person name="Martin A.C."/>
            <person name="Owen C."/>
            <person name="Harkess A."/>
            <person name="Leebens-Mack J."/>
            <person name="Jimenez L.E."/>
            <person name="Osbourn A."/>
            <person name="Sattely E.S."/>
        </authorList>
    </citation>
    <scope>NUCLEOTIDE SEQUENCE [LARGE SCALE GENOMIC DNA]</scope>
    <source>
        <strain evidence="2">cv. JPN11</strain>
        <tissue evidence="1">Leaf</tissue>
    </source>
</reference>
<proteinExistence type="predicted"/>
<dbReference type="EMBL" id="CM051396">
    <property type="protein sequence ID" value="KAJ4722116.1"/>
    <property type="molecule type" value="Genomic_DNA"/>
</dbReference>
<gene>
    <name evidence="1" type="ORF">OWV82_005670</name>
</gene>
<sequence length="170" mass="18806">MDIAVIADTVSAATSQTLGFAKFILRRHYLFSAAILPKDALAPPPVKSSSRRTAPRTLLRKKRRTKRKSYSGDDFEDSSEGDGFFGGGNDDGPFGGGRHGGGGWNFDGFGGQNWDESSRWFSNDFAFDFVYEVIYWIALSNCVHFAFKKVARIMADADRDKGPMRLTSVC</sequence>
<name>A0ACC1YF89_MELAZ</name>